<reference evidence="1" key="1">
    <citation type="submission" date="2019-12" db="EMBL/GenBank/DDBJ databases">
        <authorList>
            <person name="Scholes J."/>
        </authorList>
    </citation>
    <scope>NUCLEOTIDE SEQUENCE</scope>
</reference>
<dbReference type="InterPro" id="IPR036561">
    <property type="entry name" value="MAM33_sf"/>
</dbReference>
<dbReference type="PANTHER" id="PTHR10826">
    <property type="entry name" value="COMPLEMENT COMPONENT 1"/>
    <property type="match status" value="1"/>
</dbReference>
<organism evidence="1 2">
    <name type="scientific">Striga hermonthica</name>
    <name type="common">Purple witchweed</name>
    <name type="synonym">Buchnera hermonthica</name>
    <dbReference type="NCBI Taxonomy" id="68872"/>
    <lineage>
        <taxon>Eukaryota</taxon>
        <taxon>Viridiplantae</taxon>
        <taxon>Streptophyta</taxon>
        <taxon>Embryophyta</taxon>
        <taxon>Tracheophyta</taxon>
        <taxon>Spermatophyta</taxon>
        <taxon>Magnoliopsida</taxon>
        <taxon>eudicotyledons</taxon>
        <taxon>Gunneridae</taxon>
        <taxon>Pentapetalae</taxon>
        <taxon>asterids</taxon>
        <taxon>lamiids</taxon>
        <taxon>Lamiales</taxon>
        <taxon>Orobanchaceae</taxon>
        <taxon>Buchnereae</taxon>
        <taxon>Striga</taxon>
    </lineage>
</organism>
<evidence type="ECO:0000313" key="2">
    <source>
        <dbReference type="Proteomes" id="UP001153555"/>
    </source>
</evidence>
<proteinExistence type="predicted"/>
<dbReference type="Proteomes" id="UP001153555">
    <property type="component" value="Unassembled WGS sequence"/>
</dbReference>
<dbReference type="PANTHER" id="PTHR10826:SF1">
    <property type="entry name" value="COMPLEMENT COMPONENT 1 Q SUBCOMPONENT-BINDING PROTEIN, MITOCHONDRIAL"/>
    <property type="match status" value="1"/>
</dbReference>
<accession>A0A9N7RQI0</accession>
<sequence>MASEDLRKRARDLAATVRGAMEEDGESQLELDSFIAHINRKGGELSNISGDGRLPREALMKICVKKPDMSSILQFDCVASNRGELDFDIQNAHCISSSKSFDSSTYRGPLFSDLDPSLQNGLRQYLAARGIEKNFANSLLIHLHNKEHGQYMNWLQKLTNMMMKNE</sequence>
<gene>
    <name evidence="1" type="ORF">SHERM_06736</name>
</gene>
<dbReference type="Pfam" id="PF02330">
    <property type="entry name" value="MAM33"/>
    <property type="match status" value="1"/>
</dbReference>
<dbReference type="Gene3D" id="3.10.280.10">
    <property type="entry name" value="Mitochondrial glycoprotein"/>
    <property type="match status" value="1"/>
</dbReference>
<dbReference type="SUPFAM" id="SSF54529">
    <property type="entry name" value="Mitochondrial glycoprotein MAM33-like"/>
    <property type="match status" value="1"/>
</dbReference>
<comment type="caution">
    <text evidence="1">The sequence shown here is derived from an EMBL/GenBank/DDBJ whole genome shotgun (WGS) entry which is preliminary data.</text>
</comment>
<evidence type="ECO:0000313" key="1">
    <source>
        <dbReference type="EMBL" id="CAA0840695.1"/>
    </source>
</evidence>
<dbReference type="InterPro" id="IPR003428">
    <property type="entry name" value="MAM33"/>
</dbReference>
<dbReference type="GO" id="GO:0005759">
    <property type="term" value="C:mitochondrial matrix"/>
    <property type="evidence" value="ECO:0007669"/>
    <property type="project" value="InterPro"/>
</dbReference>
<name>A0A9N7RQI0_STRHE</name>
<dbReference type="EMBL" id="CACSLK010034002">
    <property type="protein sequence ID" value="CAA0840695.1"/>
    <property type="molecule type" value="Genomic_DNA"/>
</dbReference>
<keyword evidence="2" id="KW-1185">Reference proteome</keyword>
<dbReference type="OrthoDB" id="278212at2759"/>
<dbReference type="AlphaFoldDB" id="A0A9N7RQI0"/>
<protein>
    <submittedName>
        <fullName evidence="1">Mitochondrial glycoprotein family protein</fullName>
    </submittedName>
</protein>